<proteinExistence type="predicted"/>
<protein>
    <submittedName>
        <fullName evidence="4">Prolyl oligopeptidase family serine peptidase</fullName>
    </submittedName>
</protein>
<keyword evidence="1" id="KW-0378">Hydrolase</keyword>
<dbReference type="PANTHER" id="PTHR22946">
    <property type="entry name" value="DIENELACTONE HYDROLASE DOMAIN-CONTAINING PROTEIN-RELATED"/>
    <property type="match status" value="1"/>
</dbReference>
<dbReference type="Gene3D" id="3.40.50.1820">
    <property type="entry name" value="alpha/beta hydrolase"/>
    <property type="match status" value="1"/>
</dbReference>
<dbReference type="GO" id="GO:0052689">
    <property type="term" value="F:carboxylic ester hydrolase activity"/>
    <property type="evidence" value="ECO:0007669"/>
    <property type="project" value="UniProtKB-ARBA"/>
</dbReference>
<feature type="chain" id="PRO_5032923074" evidence="2">
    <location>
        <begin position="25"/>
        <end position="390"/>
    </location>
</feature>
<feature type="domain" description="Xaa-Pro dipeptidyl-peptidase-like" evidence="3">
    <location>
        <begin position="194"/>
        <end position="297"/>
    </location>
</feature>
<gene>
    <name evidence="4" type="ORF">HOP12_11075</name>
</gene>
<dbReference type="PANTHER" id="PTHR22946:SF9">
    <property type="entry name" value="POLYKETIDE TRANSFERASE AF380"/>
    <property type="match status" value="1"/>
</dbReference>
<dbReference type="InterPro" id="IPR000383">
    <property type="entry name" value="Xaa-Pro-like_dom"/>
</dbReference>
<dbReference type="Proteomes" id="UP000580839">
    <property type="component" value="Unassembled WGS sequence"/>
</dbReference>
<dbReference type="SUPFAM" id="SSF53474">
    <property type="entry name" value="alpha/beta-Hydrolases"/>
    <property type="match status" value="1"/>
</dbReference>
<accession>A0A849SJB4</accession>
<dbReference type="InterPro" id="IPR050261">
    <property type="entry name" value="FrsA_esterase"/>
</dbReference>
<keyword evidence="2" id="KW-0732">Signal</keyword>
<evidence type="ECO:0000259" key="3">
    <source>
        <dbReference type="Pfam" id="PF02129"/>
    </source>
</evidence>
<evidence type="ECO:0000256" key="1">
    <source>
        <dbReference type="ARBA" id="ARBA00022801"/>
    </source>
</evidence>
<dbReference type="EMBL" id="JABFRW010000139">
    <property type="protein sequence ID" value="NOT34696.1"/>
    <property type="molecule type" value="Genomic_DNA"/>
</dbReference>
<name>A0A849SJB4_UNCEI</name>
<dbReference type="AlphaFoldDB" id="A0A849SJB4"/>
<dbReference type="InterPro" id="IPR029058">
    <property type="entry name" value="AB_hydrolase_fold"/>
</dbReference>
<comment type="caution">
    <text evidence="4">The sequence shown here is derived from an EMBL/GenBank/DDBJ whole genome shotgun (WGS) entry which is preliminary data.</text>
</comment>
<evidence type="ECO:0000313" key="5">
    <source>
        <dbReference type="Proteomes" id="UP000580839"/>
    </source>
</evidence>
<evidence type="ECO:0000256" key="2">
    <source>
        <dbReference type="SAM" id="SignalP"/>
    </source>
</evidence>
<dbReference type="Pfam" id="PF02129">
    <property type="entry name" value="Peptidase_S15"/>
    <property type="match status" value="1"/>
</dbReference>
<evidence type="ECO:0000313" key="4">
    <source>
        <dbReference type="EMBL" id="NOT34696.1"/>
    </source>
</evidence>
<organism evidence="4 5">
    <name type="scientific">Eiseniibacteriota bacterium</name>
    <dbReference type="NCBI Taxonomy" id="2212470"/>
    <lineage>
        <taxon>Bacteria</taxon>
        <taxon>Candidatus Eiseniibacteriota</taxon>
    </lineage>
</organism>
<sequence length="390" mass="41452">MRHTWLASLFALVILGSSLATVHAANDAPRLVVPDAPQRATIDFRWRFSVKIVNPLEFGLFVDSLVCDVHVLDPGTTRTPRVRRMPLNIAMRQQATVSGGDSISFAYNGNAVCDSARLVLRMSSHLSSGKRLTTERILMMHPGPTSRQNPSRLVRVAGQSIEFVQIDGSGGGSGLGHGIVIVSGDDSHARRLLPTGANLVAMGYSVILVSPPGFGMSSGEPDWGGPVTQAAIRAALDTLRATRHVSPRRIALWGIGSGATAAARVAATDTALAAVVLTEGYFDYESIYTETKSAELRKAIDARIGASSPARRLASAINDAVGIRAPVLIVHSPIDSVVPMSQAQTYEAALRSTKSDVKFAEQLGAGRGGVIEDSSSFAIVFIHEKIVARR</sequence>
<reference evidence="4 5" key="1">
    <citation type="submission" date="2020-04" db="EMBL/GenBank/DDBJ databases">
        <title>Metagenomic profiling of ammonia- and methane-oxidizing microorganisms in a Dutch drinking water treatment plant.</title>
        <authorList>
            <person name="Poghosyan L."/>
            <person name="Leucker S."/>
        </authorList>
    </citation>
    <scope>NUCLEOTIDE SEQUENCE [LARGE SCALE GENOMIC DNA]</scope>
    <source>
        <strain evidence="4">S-RSF-IL-03</strain>
    </source>
</reference>
<feature type="signal peptide" evidence="2">
    <location>
        <begin position="1"/>
        <end position="24"/>
    </location>
</feature>